<evidence type="ECO:0000313" key="1">
    <source>
        <dbReference type="EMBL" id="GAA2624760.1"/>
    </source>
</evidence>
<sequence>MYLGTGCKTRTRPAQPGGYGRFMSVDVVAELPRPVSLASVMGCAAGALTELLGLDRAPEMTVFEGWRTENDSKAPPRRSLTGEDLEATMIGVRIPPEEGQTAGSVEFEIGLAGKEDRAFAMVIDLTGVQGAEPRVEAVVSPTRTCVGVVLATSVALGAATVSGGAFVDIEIAMLDARDWDPGRFIEAARLTGGAGPFEERCERFMRQFAGLGGWPRDRSAN</sequence>
<accession>A0ABP6CUH7</accession>
<reference evidence="2" key="1">
    <citation type="journal article" date="2019" name="Int. J. Syst. Evol. Microbiol.">
        <title>The Global Catalogue of Microorganisms (GCM) 10K type strain sequencing project: providing services to taxonomists for standard genome sequencing and annotation.</title>
        <authorList>
            <consortium name="The Broad Institute Genomics Platform"/>
            <consortium name="The Broad Institute Genome Sequencing Center for Infectious Disease"/>
            <person name="Wu L."/>
            <person name="Ma J."/>
        </authorList>
    </citation>
    <scope>NUCLEOTIDE SEQUENCE [LARGE SCALE GENOMIC DNA]</scope>
    <source>
        <strain evidence="2">JCM 6833</strain>
    </source>
</reference>
<gene>
    <name evidence="1" type="ORF">GCM10010411_71600</name>
</gene>
<dbReference type="Proteomes" id="UP001501509">
    <property type="component" value="Unassembled WGS sequence"/>
</dbReference>
<keyword evidence="2" id="KW-1185">Reference proteome</keyword>
<comment type="caution">
    <text evidence="1">The sequence shown here is derived from an EMBL/GenBank/DDBJ whole genome shotgun (WGS) entry which is preliminary data.</text>
</comment>
<organism evidence="1 2">
    <name type="scientific">Actinomadura fulvescens</name>
    <dbReference type="NCBI Taxonomy" id="46160"/>
    <lineage>
        <taxon>Bacteria</taxon>
        <taxon>Bacillati</taxon>
        <taxon>Actinomycetota</taxon>
        <taxon>Actinomycetes</taxon>
        <taxon>Streptosporangiales</taxon>
        <taxon>Thermomonosporaceae</taxon>
        <taxon>Actinomadura</taxon>
    </lineage>
</organism>
<evidence type="ECO:0000313" key="2">
    <source>
        <dbReference type="Proteomes" id="UP001501509"/>
    </source>
</evidence>
<dbReference type="EMBL" id="BAAATD010000012">
    <property type="protein sequence ID" value="GAA2624760.1"/>
    <property type="molecule type" value="Genomic_DNA"/>
</dbReference>
<protein>
    <submittedName>
        <fullName evidence="1">Uncharacterized protein</fullName>
    </submittedName>
</protein>
<proteinExistence type="predicted"/>
<name>A0ABP6CUH7_9ACTN</name>